<reference evidence="1 2" key="2">
    <citation type="submission" date="2018-12" db="EMBL/GenBank/DDBJ databases">
        <title>Nakamurella antarcticus sp. nov., isolated from Antarctica South Shetland Islands soil.</title>
        <authorList>
            <person name="Peng F."/>
        </authorList>
    </citation>
    <scope>NUCLEOTIDE SEQUENCE [LARGE SCALE GENOMIC DNA]</scope>
    <source>
        <strain evidence="1 2">S14-144</strain>
    </source>
</reference>
<keyword evidence="2" id="KW-1185">Reference proteome</keyword>
<name>A0A3G8ZT39_9ACTN</name>
<dbReference type="Gene3D" id="3.30.420.240">
    <property type="match status" value="1"/>
</dbReference>
<dbReference type="EMBL" id="CP034170">
    <property type="protein sequence ID" value="AZI56951.1"/>
    <property type="molecule type" value="Genomic_DNA"/>
</dbReference>
<dbReference type="Proteomes" id="UP000268084">
    <property type="component" value="Chromosome"/>
</dbReference>
<organism evidence="1 2">
    <name type="scientific">Nakamurella antarctica</name>
    <dbReference type="NCBI Taxonomy" id="1902245"/>
    <lineage>
        <taxon>Bacteria</taxon>
        <taxon>Bacillati</taxon>
        <taxon>Actinomycetota</taxon>
        <taxon>Actinomycetes</taxon>
        <taxon>Nakamurellales</taxon>
        <taxon>Nakamurellaceae</taxon>
        <taxon>Nakamurella</taxon>
    </lineage>
</organism>
<dbReference type="OrthoDB" id="8264967at2"/>
<dbReference type="AlphaFoldDB" id="A0A3G8ZT39"/>
<dbReference type="KEGG" id="nak:EH165_00960"/>
<proteinExistence type="predicted"/>
<evidence type="ECO:0008006" key="3">
    <source>
        <dbReference type="Google" id="ProtNLM"/>
    </source>
</evidence>
<evidence type="ECO:0000313" key="1">
    <source>
        <dbReference type="EMBL" id="AZI56951.1"/>
    </source>
</evidence>
<accession>A0A3G8ZT39</accession>
<reference evidence="1 2" key="1">
    <citation type="submission" date="2018-11" db="EMBL/GenBank/DDBJ databases">
        <authorList>
            <person name="Da X."/>
        </authorList>
    </citation>
    <scope>NUCLEOTIDE SEQUENCE [LARGE SCALE GENOMIC DNA]</scope>
    <source>
        <strain evidence="1 2">S14-144</strain>
    </source>
</reference>
<gene>
    <name evidence="1" type="ORF">EH165_00960</name>
</gene>
<dbReference type="RefSeq" id="WP_124797636.1">
    <property type="nucleotide sequence ID" value="NZ_CP034170.1"/>
</dbReference>
<protein>
    <recommendedName>
        <fullName evidence="3">Terminase large subunit gp17-like C-terminal domain-containing protein</fullName>
    </recommendedName>
</protein>
<evidence type="ECO:0000313" key="2">
    <source>
        <dbReference type="Proteomes" id="UP000268084"/>
    </source>
</evidence>
<sequence>MAAYTIGLDLGQAQDYSALAVVEHLTALPPGYSRANYAETPHLERIPHGSITQHHVRYLKKWPLGTSYPQVVDETAEILRHPRHRYHANTSFRFDATGVGRAVKDLFWEKYRAGEMNQNTYRAITITSTIKRNMGDAVVVPLQRGRLKIATGLLLGDVLERELASFRQKVSASGNTTYDTDDKDGHGDLATALMLAMLYLQNISDLRLVDHDEQ</sequence>